<dbReference type="GO" id="GO:0003677">
    <property type="term" value="F:DNA binding"/>
    <property type="evidence" value="ECO:0007669"/>
    <property type="project" value="InterPro"/>
</dbReference>
<dbReference type="PRINTS" id="PR00870">
    <property type="entry name" value="DNAPOLXBETA"/>
</dbReference>
<dbReference type="RefSeq" id="WP_059055866.1">
    <property type="nucleotide sequence ID" value="NZ_CEML01000002.1"/>
</dbReference>
<keyword evidence="14" id="KW-0915">Sodium</keyword>
<dbReference type="InterPro" id="IPR002008">
    <property type="entry name" value="DNA_pol_X_beta-like"/>
</dbReference>
<keyword evidence="6" id="KW-0488">Methylation</keyword>
<keyword evidence="15" id="KW-0234">DNA repair</keyword>
<evidence type="ECO:0000256" key="5">
    <source>
        <dbReference type="ARBA" id="ARBA00020020"/>
    </source>
</evidence>
<evidence type="ECO:0000256" key="1">
    <source>
        <dbReference type="ARBA" id="ARBA00001946"/>
    </source>
</evidence>
<dbReference type="PANTHER" id="PTHR36928:SF1">
    <property type="entry name" value="PHOSPHATASE YCDX-RELATED"/>
    <property type="match status" value="1"/>
</dbReference>
<evidence type="ECO:0000256" key="8">
    <source>
        <dbReference type="ARBA" id="ARBA00022679"/>
    </source>
</evidence>
<feature type="domain" description="Helix-hairpin-helix DNA-binding motif class 1" evidence="22">
    <location>
        <begin position="93"/>
        <end position="112"/>
    </location>
</feature>
<evidence type="ECO:0000313" key="25">
    <source>
        <dbReference type="EMBL" id="CQH49196.1"/>
    </source>
</evidence>
<feature type="domain" description="Helix-hairpin-helix DNA-binding motif class 1" evidence="22">
    <location>
        <begin position="128"/>
        <end position="147"/>
    </location>
</feature>
<evidence type="ECO:0000259" key="23">
    <source>
        <dbReference type="SMART" id="SM00481"/>
    </source>
</evidence>
<feature type="domain" description="Helix-hairpin-helix DNA-binding motif class 1" evidence="22">
    <location>
        <begin position="53"/>
        <end position="72"/>
    </location>
</feature>
<dbReference type="KEGG" id="hhb:Hhub_1497"/>
<evidence type="ECO:0000256" key="7">
    <source>
        <dbReference type="ARBA" id="ARBA00022634"/>
    </source>
</evidence>
<name>A0A0U5H1R1_9EURY</name>
<evidence type="ECO:0000256" key="17">
    <source>
        <dbReference type="ARBA" id="ARBA00035726"/>
    </source>
</evidence>
<evidence type="ECO:0000256" key="3">
    <source>
        <dbReference type="ARBA" id="ARBA00012417"/>
    </source>
</evidence>
<dbReference type="NCBIfam" id="NF006375">
    <property type="entry name" value="PRK08609.1"/>
    <property type="match status" value="1"/>
</dbReference>
<evidence type="ECO:0000256" key="21">
    <source>
        <dbReference type="ARBA" id="ARBA00049244"/>
    </source>
</evidence>
<dbReference type="EC" id="2.7.7.7" evidence="3"/>
<dbReference type="SMART" id="SM00278">
    <property type="entry name" value="HhH1"/>
    <property type="match status" value="3"/>
</dbReference>
<organism evidence="25 26">
    <name type="scientific">Halobacterium hubeiense</name>
    <dbReference type="NCBI Taxonomy" id="1407499"/>
    <lineage>
        <taxon>Archaea</taxon>
        <taxon>Methanobacteriati</taxon>
        <taxon>Methanobacteriota</taxon>
        <taxon>Stenosarchaea group</taxon>
        <taxon>Halobacteria</taxon>
        <taxon>Halobacteriales</taxon>
        <taxon>Halobacteriaceae</taxon>
        <taxon>Halobacterium</taxon>
    </lineage>
</organism>
<dbReference type="InterPro" id="IPR004013">
    <property type="entry name" value="PHP_dom"/>
</dbReference>
<dbReference type="InterPro" id="IPR050243">
    <property type="entry name" value="PHP_phosphatase"/>
</dbReference>
<keyword evidence="11" id="KW-0227">DNA damage</keyword>
<dbReference type="PIRSF" id="PIRSF005047">
    <property type="entry name" value="UCP005047_YshC"/>
    <property type="match status" value="1"/>
</dbReference>
<dbReference type="EMBL" id="LN831302">
    <property type="protein sequence ID" value="CQH49196.1"/>
    <property type="molecule type" value="Genomic_DNA"/>
</dbReference>
<dbReference type="InterPro" id="IPR016195">
    <property type="entry name" value="Pol/histidinol_Pase-like"/>
</dbReference>
<keyword evidence="9 25" id="KW-0548">Nucleotidyltransferase</keyword>
<dbReference type="InterPro" id="IPR022311">
    <property type="entry name" value="PolX-like"/>
</dbReference>
<dbReference type="InterPro" id="IPR003141">
    <property type="entry name" value="Pol/His_phosphatase_N"/>
</dbReference>
<feature type="domain" description="Polymerase/histidinol phosphatase N-terminal" evidence="23">
    <location>
        <begin position="350"/>
        <end position="430"/>
    </location>
</feature>
<evidence type="ECO:0000256" key="11">
    <source>
        <dbReference type="ARBA" id="ARBA00022763"/>
    </source>
</evidence>
<dbReference type="InterPro" id="IPR043519">
    <property type="entry name" value="NT_sf"/>
</dbReference>
<comment type="catalytic activity">
    <reaction evidence="18">
        <text>2'-deoxyribonucleotide-(2'-deoxyribose 5'-phosphate)-2'-deoxyribonucleotide-DNA = a 3'-end 2'-deoxyribonucleotide-(2,3-dehydro-2,3-deoxyribose 5'-phosphate)-DNA + a 5'-end 5'-phospho-2'-deoxyribonucleoside-DNA + H(+)</text>
        <dbReference type="Rhea" id="RHEA:66592"/>
        <dbReference type="Rhea" id="RHEA-COMP:13180"/>
        <dbReference type="Rhea" id="RHEA-COMP:16897"/>
        <dbReference type="Rhea" id="RHEA-COMP:17067"/>
        <dbReference type="ChEBI" id="CHEBI:15378"/>
        <dbReference type="ChEBI" id="CHEBI:136412"/>
        <dbReference type="ChEBI" id="CHEBI:157695"/>
        <dbReference type="ChEBI" id="CHEBI:167181"/>
        <dbReference type="EC" id="4.2.99.18"/>
    </reaction>
</comment>
<dbReference type="InterPro" id="IPR037160">
    <property type="entry name" value="DNA_Pol_thumb_sf"/>
</dbReference>
<dbReference type="Pfam" id="PF14791">
    <property type="entry name" value="DNA_pol_B_thumb"/>
    <property type="match status" value="1"/>
</dbReference>
<dbReference type="GO" id="GO:0008270">
    <property type="term" value="F:zinc ion binding"/>
    <property type="evidence" value="ECO:0007669"/>
    <property type="project" value="TreeGrafter"/>
</dbReference>
<gene>
    <name evidence="25" type="primary">polX</name>
    <name evidence="25" type="ORF">HHUB_1497</name>
</gene>
<comment type="catalytic activity">
    <reaction evidence="19">
        <text>a 5'-end 2'-deoxyribose-2'-deoxyribonucleotide-DNA = (2E,4S)-4-hydroxypenten-2-al-5-phosphate + a 5'-end 5'-phospho-2'-deoxyribonucleoside-DNA + H(+)</text>
        <dbReference type="Rhea" id="RHEA:76255"/>
        <dbReference type="Rhea" id="RHEA-COMP:13180"/>
        <dbReference type="Rhea" id="RHEA-COMP:18657"/>
        <dbReference type="ChEBI" id="CHEBI:15378"/>
        <dbReference type="ChEBI" id="CHEBI:136412"/>
        <dbReference type="ChEBI" id="CHEBI:195194"/>
        <dbReference type="ChEBI" id="CHEBI:195195"/>
    </reaction>
</comment>
<dbReference type="InterPro" id="IPR047967">
    <property type="entry name" value="PolX_PHP"/>
</dbReference>
<protein>
    <recommendedName>
        <fullName evidence="5">DNA polymerase beta</fullName>
        <ecNumber evidence="3">2.7.7.7</ecNumber>
        <ecNumber evidence="4">4.2.99.18</ecNumber>
    </recommendedName>
    <alternativeName>
        <fullName evidence="16">5'-deoxyribose-phosphate lyase</fullName>
    </alternativeName>
    <alternativeName>
        <fullName evidence="17">AP lyase</fullName>
    </alternativeName>
</protein>
<dbReference type="Pfam" id="PF02811">
    <property type="entry name" value="PHP"/>
    <property type="match status" value="1"/>
</dbReference>
<dbReference type="InterPro" id="IPR010996">
    <property type="entry name" value="HHH_MUS81"/>
</dbReference>
<dbReference type="Gene3D" id="3.20.20.140">
    <property type="entry name" value="Metal-dependent hydrolases"/>
    <property type="match status" value="1"/>
</dbReference>
<evidence type="ECO:0000256" key="15">
    <source>
        <dbReference type="ARBA" id="ARBA00023204"/>
    </source>
</evidence>
<dbReference type="GO" id="GO:0051575">
    <property type="term" value="F:5'-deoxyribose-5-phosphate lyase activity"/>
    <property type="evidence" value="ECO:0007669"/>
    <property type="project" value="RHEA"/>
</dbReference>
<keyword evidence="10" id="KW-0235">DNA replication</keyword>
<dbReference type="Gene3D" id="1.10.150.110">
    <property type="entry name" value="DNA polymerase beta, N-terminal domain-like"/>
    <property type="match status" value="1"/>
</dbReference>
<dbReference type="Gene3D" id="3.30.210.10">
    <property type="entry name" value="DNA polymerase, thumb domain"/>
    <property type="match status" value="1"/>
</dbReference>
<dbReference type="SMART" id="SM00483">
    <property type="entry name" value="POLXc"/>
    <property type="match status" value="1"/>
</dbReference>
<evidence type="ECO:0000256" key="12">
    <source>
        <dbReference type="ARBA" id="ARBA00022843"/>
    </source>
</evidence>
<dbReference type="Proteomes" id="UP000066737">
    <property type="component" value="Chromosome I"/>
</dbReference>
<comment type="function">
    <text evidence="20">Repair polymerase that plays a key role in base-excision repair. During this process, the damaged base is excised by specific DNA glycosylases, the DNA backbone is nicked at the abasic site by an apurinic/apyrimidic (AP) endonuclease, and POLB removes 5'-deoxyribose-phosphate from the preincised AP site acting as a 5'-deoxyribose-phosphate lyase (5'-dRP lyase); through its DNA polymerase activity, it adds one nucleotide to the 3' end of the arising single-nucleotide gap. Conducts 'gap-filling' DNA synthesis in a stepwise distributive fashion rather than in a processive fashion as for other DNA polymerases. It is also able to cleave sugar-phosphate bonds 3' to an intact AP site, acting as an AP lyase.</text>
</comment>
<keyword evidence="26" id="KW-1185">Reference proteome</keyword>
<dbReference type="Gene3D" id="1.10.150.20">
    <property type="entry name" value="5' to 3' exonuclease, C-terminal subdomain"/>
    <property type="match status" value="1"/>
</dbReference>
<dbReference type="SMART" id="SM00481">
    <property type="entry name" value="POLIIIAc"/>
    <property type="match status" value="1"/>
</dbReference>
<dbReference type="OrthoDB" id="8999at2157"/>
<dbReference type="CDD" id="cd00141">
    <property type="entry name" value="NT_POLXc"/>
    <property type="match status" value="1"/>
</dbReference>
<reference evidence="26" key="1">
    <citation type="journal article" date="2016" name="Environ. Microbiol.">
        <title>The complete genome of a viable archaeum isolated from 123-million-year-old rock salt.</title>
        <authorList>
            <person name="Jaakkola S.T."/>
            <person name="Pfeiffer F."/>
            <person name="Ravantti J.J."/>
            <person name="Guo Q."/>
            <person name="Liu Y."/>
            <person name="Chen X."/>
            <person name="Ma H."/>
            <person name="Yang C."/>
            <person name="Oksanen H.M."/>
            <person name="Bamford D.H."/>
        </authorList>
    </citation>
    <scope>NUCLEOTIDE SEQUENCE</scope>
    <source>
        <strain evidence="26">JI20-1</strain>
    </source>
</reference>
<dbReference type="SUPFAM" id="SSF47802">
    <property type="entry name" value="DNA polymerase beta, N-terminal domain-like"/>
    <property type="match status" value="1"/>
</dbReference>
<dbReference type="InterPro" id="IPR029398">
    <property type="entry name" value="PolB_thumb"/>
</dbReference>
<evidence type="ECO:0000256" key="2">
    <source>
        <dbReference type="ARBA" id="ARBA00004496"/>
    </source>
</evidence>
<dbReference type="SUPFAM" id="SSF158702">
    <property type="entry name" value="Sec63 N-terminal domain-like"/>
    <property type="match status" value="1"/>
</dbReference>
<dbReference type="GO" id="GO:0006281">
    <property type="term" value="P:DNA repair"/>
    <property type="evidence" value="ECO:0007669"/>
    <property type="project" value="UniProtKB-KW"/>
</dbReference>
<evidence type="ECO:0000256" key="18">
    <source>
        <dbReference type="ARBA" id="ARBA00044632"/>
    </source>
</evidence>
<sequence length="584" mass="63114">MSRNNEVASVLEAYADLLEAQDVSYKPNTYRRAASNIRDHSAAVEELAAEGADEVQRIEGVGDAIASKVVEYVETGEIEELEAEREKLPVDIEQLTSVEGVGPKTVKKLYDALGVQTLDDLEEAARAGEIQEVEGFGPKTEQNILDHIGFARQAQERELLGNGRPIAEDVRSFLADLDAVERVAVAGSTRRWRETIGDVDVLVASDAGETVGEALTEWDRVDETLDLGPTKTSVRSNRVRIDLRVVVDEEFGAALQYFTGSKDHNVRVRNHAIDQGKKVNEYGVFDVRDVEDADSGQRVGERLASETEEAVYDALGLPLIPPELREDRGEVEAAASGDLPELIEEDDVRGDLHAHTEWSDGDLTVREMVEGAAEFGHDYVAITDHAEGPGVFGDSGLSDADLREQADEVAAAREETDIIVFHGVEANVDADGNVVEVSDDVLADLDVVVASPHSGLGEDGGDQTERLISAVEHPHVDILGHPSGRLINDRPAMEFDPEALAEAAADAGTALEINSNPHRLDLWGSVVQTAVEAGATIAVNTDAHSTSEYANVEYGVHTARRGWAEAGDVLNARDPEGVREFLDS</sequence>
<keyword evidence="13 25" id="KW-0239">DNA-directed DNA polymerase</keyword>
<dbReference type="SUPFAM" id="SSF89550">
    <property type="entry name" value="PHP domain-like"/>
    <property type="match status" value="1"/>
</dbReference>
<dbReference type="InterPro" id="IPR002054">
    <property type="entry name" value="DNA-dir_DNA_pol_X"/>
</dbReference>
<comment type="cofactor">
    <cofactor evidence="1">
        <name>Mg(2+)</name>
        <dbReference type="ChEBI" id="CHEBI:18420"/>
    </cofactor>
</comment>
<feature type="domain" description="DNA-directed DNA polymerase X" evidence="24">
    <location>
        <begin position="1"/>
        <end position="326"/>
    </location>
</feature>
<dbReference type="PANTHER" id="PTHR36928">
    <property type="entry name" value="PHOSPHATASE YCDX-RELATED"/>
    <property type="match status" value="1"/>
</dbReference>
<evidence type="ECO:0000259" key="24">
    <source>
        <dbReference type="SMART" id="SM00483"/>
    </source>
</evidence>
<dbReference type="SUPFAM" id="SSF81301">
    <property type="entry name" value="Nucleotidyltransferase"/>
    <property type="match status" value="1"/>
</dbReference>
<keyword evidence="8 25" id="KW-0808">Transferase</keyword>
<evidence type="ECO:0000256" key="10">
    <source>
        <dbReference type="ARBA" id="ARBA00022705"/>
    </source>
</evidence>
<dbReference type="CDD" id="cd07436">
    <property type="entry name" value="PHP_PolX"/>
    <property type="match status" value="1"/>
</dbReference>
<dbReference type="Gene3D" id="3.30.460.10">
    <property type="entry name" value="Beta Polymerase, domain 2"/>
    <property type="match status" value="1"/>
</dbReference>
<dbReference type="STRING" id="1407499.HHUB_1497"/>
<keyword evidence="7" id="KW-0237">DNA synthesis</keyword>
<evidence type="ECO:0000313" key="26">
    <source>
        <dbReference type="Proteomes" id="UP000066737"/>
    </source>
</evidence>
<evidence type="ECO:0000256" key="19">
    <source>
        <dbReference type="ARBA" id="ARBA00044678"/>
    </source>
</evidence>
<dbReference type="GO" id="GO:0140078">
    <property type="term" value="F:class I DNA-(apurinic or apyrimidinic site) endonuclease activity"/>
    <property type="evidence" value="ECO:0007669"/>
    <property type="project" value="UniProtKB-EC"/>
</dbReference>
<evidence type="ECO:0000256" key="14">
    <source>
        <dbReference type="ARBA" id="ARBA00023053"/>
    </source>
</evidence>
<comment type="subcellular location">
    <subcellularLocation>
        <location evidence="2">Cytoplasm</location>
    </subcellularLocation>
</comment>
<dbReference type="InterPro" id="IPR027421">
    <property type="entry name" value="DNA_pol_lamdba_lyase_dom_sf"/>
</dbReference>
<evidence type="ECO:0000259" key="22">
    <source>
        <dbReference type="SMART" id="SM00278"/>
    </source>
</evidence>
<comment type="catalytic activity">
    <reaction evidence="21">
        <text>DNA(n) + a 2'-deoxyribonucleoside 5'-triphosphate = DNA(n+1) + diphosphate</text>
        <dbReference type="Rhea" id="RHEA:22508"/>
        <dbReference type="Rhea" id="RHEA-COMP:17339"/>
        <dbReference type="Rhea" id="RHEA-COMP:17340"/>
        <dbReference type="ChEBI" id="CHEBI:33019"/>
        <dbReference type="ChEBI" id="CHEBI:61560"/>
        <dbReference type="ChEBI" id="CHEBI:173112"/>
        <dbReference type="EC" id="2.7.7.7"/>
    </reaction>
</comment>
<dbReference type="EC" id="4.2.99.18" evidence="4"/>
<dbReference type="InterPro" id="IPR003583">
    <property type="entry name" value="Hlx-hairpin-Hlx_DNA-bd_motif"/>
</dbReference>
<evidence type="ECO:0000256" key="20">
    <source>
        <dbReference type="ARBA" id="ARBA00045548"/>
    </source>
</evidence>
<evidence type="ECO:0000256" key="9">
    <source>
        <dbReference type="ARBA" id="ARBA00022695"/>
    </source>
</evidence>
<dbReference type="Pfam" id="PF14716">
    <property type="entry name" value="HHH_8"/>
    <property type="match status" value="1"/>
</dbReference>
<keyword evidence="12" id="KW-0832">Ubl conjugation</keyword>
<dbReference type="GO" id="GO:0042578">
    <property type="term" value="F:phosphoric ester hydrolase activity"/>
    <property type="evidence" value="ECO:0007669"/>
    <property type="project" value="TreeGrafter"/>
</dbReference>
<accession>A0A0U5H1R1</accession>
<dbReference type="GO" id="GO:0003887">
    <property type="term" value="F:DNA-directed DNA polymerase activity"/>
    <property type="evidence" value="ECO:0007669"/>
    <property type="project" value="UniProtKB-KW"/>
</dbReference>
<dbReference type="AlphaFoldDB" id="A0A0U5H1R1"/>
<proteinExistence type="predicted"/>
<dbReference type="Pfam" id="PF14520">
    <property type="entry name" value="HHH_5"/>
    <property type="match status" value="1"/>
</dbReference>
<evidence type="ECO:0000256" key="6">
    <source>
        <dbReference type="ARBA" id="ARBA00022481"/>
    </source>
</evidence>
<evidence type="ECO:0000256" key="4">
    <source>
        <dbReference type="ARBA" id="ARBA00012720"/>
    </source>
</evidence>
<evidence type="ECO:0000256" key="16">
    <source>
        <dbReference type="ARBA" id="ARBA00035717"/>
    </source>
</evidence>
<dbReference type="GO" id="GO:0005829">
    <property type="term" value="C:cytosol"/>
    <property type="evidence" value="ECO:0007669"/>
    <property type="project" value="TreeGrafter"/>
</dbReference>
<evidence type="ECO:0000256" key="13">
    <source>
        <dbReference type="ARBA" id="ARBA00022932"/>
    </source>
</evidence>
<dbReference type="GeneID" id="26658182"/>